<dbReference type="PANTHER" id="PTHR43584:SF8">
    <property type="entry name" value="N-ACETYLMURAMATE ALPHA-1-PHOSPHATE URIDYLYLTRANSFERASE"/>
    <property type="match status" value="1"/>
</dbReference>
<keyword evidence="1" id="KW-0808">Transferase</keyword>
<reference evidence="4" key="1">
    <citation type="submission" date="2018-05" db="EMBL/GenBank/DDBJ databases">
        <authorList>
            <person name="Lanie J.A."/>
            <person name="Ng W.-L."/>
            <person name="Kazmierczak K.M."/>
            <person name="Andrzejewski T.M."/>
            <person name="Davidsen T.M."/>
            <person name="Wayne K.J."/>
            <person name="Tettelin H."/>
            <person name="Glass J.I."/>
            <person name="Rusch D."/>
            <person name="Podicherti R."/>
            <person name="Tsui H.-C.T."/>
            <person name="Winkler M.E."/>
        </authorList>
    </citation>
    <scope>NUCLEOTIDE SEQUENCE</scope>
</reference>
<evidence type="ECO:0000256" key="2">
    <source>
        <dbReference type="ARBA" id="ARBA00022695"/>
    </source>
</evidence>
<keyword evidence="2" id="KW-0548">Nucleotidyltransferase</keyword>
<gene>
    <name evidence="4" type="ORF">METZ01_LOCUS114151</name>
</gene>
<feature type="domain" description="Nucleotidyl transferase" evidence="3">
    <location>
        <begin position="8"/>
        <end position="124"/>
    </location>
</feature>
<evidence type="ECO:0000259" key="3">
    <source>
        <dbReference type="Pfam" id="PF00483"/>
    </source>
</evidence>
<accession>A0A381XAT9</accession>
<dbReference type="AlphaFoldDB" id="A0A381XAT9"/>
<dbReference type="InterPro" id="IPR029044">
    <property type="entry name" value="Nucleotide-diphossugar_trans"/>
</dbReference>
<dbReference type="GO" id="GO:0016779">
    <property type="term" value="F:nucleotidyltransferase activity"/>
    <property type="evidence" value="ECO:0007669"/>
    <property type="project" value="UniProtKB-KW"/>
</dbReference>
<dbReference type="InterPro" id="IPR005835">
    <property type="entry name" value="NTP_transferase_dom"/>
</dbReference>
<protein>
    <recommendedName>
        <fullName evidence="3">Nucleotidyl transferase domain-containing protein</fullName>
    </recommendedName>
</protein>
<dbReference type="InterPro" id="IPR050065">
    <property type="entry name" value="GlmU-like"/>
</dbReference>
<dbReference type="SUPFAM" id="SSF53448">
    <property type="entry name" value="Nucleotide-diphospho-sugar transferases"/>
    <property type="match status" value="1"/>
</dbReference>
<organism evidence="4">
    <name type="scientific">marine metagenome</name>
    <dbReference type="NCBI Taxonomy" id="408172"/>
    <lineage>
        <taxon>unclassified sequences</taxon>
        <taxon>metagenomes</taxon>
        <taxon>ecological metagenomes</taxon>
    </lineage>
</organism>
<proteinExistence type="predicted"/>
<dbReference type="EMBL" id="UINC01014358">
    <property type="protein sequence ID" value="SVA61297.1"/>
    <property type="molecule type" value="Genomic_DNA"/>
</dbReference>
<dbReference type="PANTHER" id="PTHR43584">
    <property type="entry name" value="NUCLEOTIDYL TRANSFERASE"/>
    <property type="match status" value="1"/>
</dbReference>
<evidence type="ECO:0000256" key="1">
    <source>
        <dbReference type="ARBA" id="ARBA00022679"/>
    </source>
</evidence>
<dbReference type="Gene3D" id="3.90.550.10">
    <property type="entry name" value="Spore Coat Polysaccharide Biosynthesis Protein SpsA, Chain A"/>
    <property type="match status" value="1"/>
</dbReference>
<sequence>MSQNVKSAIILAAGFGKRMRHLTHEVPKPLINFKGKPLIQYSIDFLESLNVQEIVINVHYKSDQIKEFVRSLNNSKIKISDESSEILDTGGGVKKAMGLINGTNSIVINSDVLWNEEQASSLKEMDSMFVQNSCDSLLCLSPLKNTKGYKGEGDFVFLNNNKIRRYQNNDQSPFVYCGAQIISIDSFIDFEEDIFSINKIWNRSISNDRLMGFKNNNDVFHIGSVETLDRFNEK</sequence>
<dbReference type="Pfam" id="PF00483">
    <property type="entry name" value="NTP_transferase"/>
    <property type="match status" value="1"/>
</dbReference>
<dbReference type="CDD" id="cd06422">
    <property type="entry name" value="NTP_transferase_like_1"/>
    <property type="match status" value="1"/>
</dbReference>
<name>A0A381XAT9_9ZZZZ</name>
<evidence type="ECO:0000313" key="4">
    <source>
        <dbReference type="EMBL" id="SVA61297.1"/>
    </source>
</evidence>